<comment type="similarity">
    <text evidence="1">Belongs to the TrbE/VirB4 family.</text>
</comment>
<dbReference type="AlphaFoldDB" id="A0A9X9HYJ8"/>
<proteinExistence type="inferred from homology"/>
<evidence type="ECO:0000313" key="4">
    <source>
        <dbReference type="EMBL" id="UTG72249.1"/>
    </source>
</evidence>
<accession>A0A9X9HYJ8</accession>
<dbReference type="EMBL" id="CP073116">
    <property type="protein sequence ID" value="UTG72249.1"/>
    <property type="molecule type" value="Genomic_DNA"/>
</dbReference>
<dbReference type="PANTHER" id="PTHR30121:SF6">
    <property type="entry name" value="SLR6007 PROTEIN"/>
    <property type="match status" value="1"/>
</dbReference>
<evidence type="ECO:0000259" key="2">
    <source>
        <dbReference type="Pfam" id="PF03135"/>
    </source>
</evidence>
<sequence length="824" mass="92932">MPRCLTAPIPFSPPNLGDNKVIISDFLSNALKAQPAQSDFLPKICQHVTNNVVNYKTGHLAFVIRMEGLPFDGVDDKHLFTQFVSLRNVLAGMGKTLGNRLAVWGTLQRQKIVFDREYAFHTAFCQQFADKYLKRFQEVDYFENVFHLTVLIKTDFLEAGIKEAEEQIQILMRSLEPYDPYLLTAYKNENGVAFSEVYSFFGSLINGTREEIPLSFVDAYQTIPGANLHFGSDLCEIRSQNGTRKFAQMFDLKDFGISKPKILTSILRLPCEFTFTQSLVFINPYDMQGEIKKQLNNLTSVNDKATEQQKELEHGQGLLVSGELMFGDYHAALVVYGNTAEEAAANGARAYSTFLNAGGYRFTKAGLSAPATFFSQVPGSKERPRSFPKTTTNFATTFGIHNYSHGKKQGNPIGDGSAIMPLQTTSKTIYDFNFHFSNLKEDNLGEKIAGHTLILGATGTGKTTLQTSMMAFTERFNPYMFVMDLDRGMEIFIRAIGGSYFALEAGVPTGLNPFQLPDTPSNREFLYSLVGMCGADENGKLTATEEKEIQAAVDTLFSMDYENRRFSHLLQSIPVVPDPNSLRMRLSKWCESEGGRFAWCLDNPTNMFDAEKFFRVGFDLTDILKDDYPPTAPVLAYMFHLRNIMIDKVAKEDGILASIIEEFWYAARFEALQDIMLKILKTDRKRGGWLILVSQSPEDAISCPIFPAIVQQTPTKIFLPNPDAEFENSYERCGLTLKEFEELSKLSLESRTFLVKQSKQSAFAMLDLYGFHDEMAFLSGSSDNVELLHQIMEDVGSENPDVWYRPFIETLRERRAEKKNVRAA</sequence>
<dbReference type="Pfam" id="PF19044">
    <property type="entry name" value="P-loop_TraG"/>
    <property type="match status" value="1"/>
</dbReference>
<dbReference type="Proteomes" id="UP001057305">
    <property type="component" value="Chromosome"/>
</dbReference>
<dbReference type="Pfam" id="PF03135">
    <property type="entry name" value="CagE_TrbE_VirB"/>
    <property type="match status" value="1"/>
</dbReference>
<evidence type="ECO:0000256" key="1">
    <source>
        <dbReference type="ARBA" id="ARBA00006512"/>
    </source>
</evidence>
<dbReference type="InterPro" id="IPR043964">
    <property type="entry name" value="P-loop_TraG"/>
</dbReference>
<dbReference type="GO" id="GO:0005524">
    <property type="term" value="F:ATP binding"/>
    <property type="evidence" value="ECO:0007669"/>
    <property type="project" value="InterPro"/>
</dbReference>
<evidence type="ECO:0000259" key="3">
    <source>
        <dbReference type="Pfam" id="PF19044"/>
    </source>
</evidence>
<gene>
    <name evidence="4" type="ORF">KCG56_01880</name>
</gene>
<evidence type="ECO:0000313" key="5">
    <source>
        <dbReference type="Proteomes" id="UP001057305"/>
    </source>
</evidence>
<dbReference type="InterPro" id="IPR027417">
    <property type="entry name" value="P-loop_NTPase"/>
</dbReference>
<name>A0A9X9HYJ8_NEISU</name>
<dbReference type="SUPFAM" id="SSF52540">
    <property type="entry name" value="P-loop containing nucleoside triphosphate hydrolases"/>
    <property type="match status" value="1"/>
</dbReference>
<dbReference type="InterPro" id="IPR051162">
    <property type="entry name" value="T4SS_component"/>
</dbReference>
<dbReference type="Gene3D" id="3.40.50.300">
    <property type="entry name" value="P-loop containing nucleotide triphosphate hydrolases"/>
    <property type="match status" value="1"/>
</dbReference>
<dbReference type="PANTHER" id="PTHR30121">
    <property type="entry name" value="UNCHARACTERIZED PROTEIN YJGR-RELATED"/>
    <property type="match status" value="1"/>
</dbReference>
<dbReference type="InterPro" id="IPR018145">
    <property type="entry name" value="CagE_TrbE_VirB_cntrl_dom"/>
</dbReference>
<feature type="domain" description="CagE TrbE VirB component of type IV transporter system central" evidence="2">
    <location>
        <begin position="185"/>
        <end position="379"/>
    </location>
</feature>
<feature type="domain" description="TraG P-loop" evidence="3">
    <location>
        <begin position="593"/>
        <end position="736"/>
    </location>
</feature>
<protein>
    <submittedName>
        <fullName evidence="4">Conjugal transfer protein</fullName>
    </submittedName>
</protein>
<organism evidence="4 5">
    <name type="scientific">Neisseria subflava</name>
    <dbReference type="NCBI Taxonomy" id="28449"/>
    <lineage>
        <taxon>Bacteria</taxon>
        <taxon>Pseudomonadati</taxon>
        <taxon>Pseudomonadota</taxon>
        <taxon>Betaproteobacteria</taxon>
        <taxon>Neisseriales</taxon>
        <taxon>Neisseriaceae</taxon>
        <taxon>Neisseria</taxon>
    </lineage>
</organism>
<reference evidence="4" key="1">
    <citation type="submission" date="2021-04" db="EMBL/GenBank/DDBJ databases">
        <title>Characterizing Neisseria spp. as novel respiratory pathobionts in bronchiectasis.</title>
        <authorList>
            <person name="Li L."/>
            <person name="Mac Aogain M."/>
            <person name="Xu T."/>
            <person name="Jaggi T.K."/>
            <person name="Chan L.Y."/>
            <person name="Keir H.R."/>
            <person name="Dicker A.J."/>
            <person name="Qu J."/>
            <person name="Liu Y."/>
            <person name="Chen H.S."/>
            <person name="Koh M.S."/>
            <person name="Ong T.H."/>
            <person name="Lim A.Y.H."/>
            <person name="Abisheganaden J."/>
            <person name="Low T.B."/>
            <person name="Oliver B.G."/>
            <person name="Tan N.S."/>
            <person name="Fang M."/>
            <person name="Chalmers J.D."/>
            <person name="Chotirmall S.H."/>
        </authorList>
    </citation>
    <scope>NUCLEOTIDE SEQUENCE</scope>
    <source>
        <strain evidence="4">TT0073</strain>
    </source>
</reference>